<feature type="coiled-coil region" evidence="1">
    <location>
        <begin position="76"/>
        <end position="164"/>
    </location>
</feature>
<accession>A0ABP0IGP2</accession>
<comment type="caution">
    <text evidence="2">The sequence shown here is derived from an EMBL/GenBank/DDBJ whole genome shotgun (WGS) entry which is preliminary data.</text>
</comment>
<evidence type="ECO:0000313" key="3">
    <source>
        <dbReference type="Proteomes" id="UP001642464"/>
    </source>
</evidence>
<keyword evidence="1" id="KW-0175">Coiled coil</keyword>
<proteinExistence type="predicted"/>
<evidence type="ECO:0000256" key="1">
    <source>
        <dbReference type="SAM" id="Coils"/>
    </source>
</evidence>
<reference evidence="2 3" key="1">
    <citation type="submission" date="2024-02" db="EMBL/GenBank/DDBJ databases">
        <authorList>
            <person name="Chen Y."/>
            <person name="Shah S."/>
            <person name="Dougan E. K."/>
            <person name="Thang M."/>
            <person name="Chan C."/>
        </authorList>
    </citation>
    <scope>NUCLEOTIDE SEQUENCE [LARGE SCALE GENOMIC DNA]</scope>
</reference>
<sequence length="538" mass="59590">MIEAPKFVNREEQVIPIFSALELFLSILAATPEREEFFLTRYWLEKFVQNLAAERQAGEPDIVAGAGWWEMAASHLSSLEDRMVSLSRKVKELTSAHNALVVANGGESGLARFKNTETALERLREEVENLTIDRVTIHQTEELAAQAKEQLKAQTAEVQDVFSRWESRFESLCSRVEAESSLRIGETKRRQDSEQLLSSLLGDLGALRKEFNLNTEATTRAAAKSGLIRWGSIRGADAARERASDLEPTFSCVPGAVQAPFTPPRFPVRQQSSPDWSQFQRTKMEEAAPVRCGGFHLGSRSGERVGSNGRLNGGHAHLSGNPVEFRQELRVCNVFASESAFDVVKGAEVLTTKPLKYMQCQTFDKALKAGDNLEFKQGNHTAGVFTVWGLPQHDAILTLIAHKSQDPGQFNQPVSFMSHVFAPSETAQIAVIDTYNGAPANMSIKDSKEPRSEELVFGTVTGINPGTYNILLDAKNPDSSYELKADKKECYVVVRTGWNCQSANCSYPQQILVYPQESGAQLTLASISIFSFLISCFW</sequence>
<organism evidence="2 3">
    <name type="scientific">Durusdinium trenchii</name>
    <dbReference type="NCBI Taxonomy" id="1381693"/>
    <lineage>
        <taxon>Eukaryota</taxon>
        <taxon>Sar</taxon>
        <taxon>Alveolata</taxon>
        <taxon>Dinophyceae</taxon>
        <taxon>Suessiales</taxon>
        <taxon>Symbiodiniaceae</taxon>
        <taxon>Durusdinium</taxon>
    </lineage>
</organism>
<evidence type="ECO:0000313" key="2">
    <source>
        <dbReference type="EMBL" id="CAK9001744.1"/>
    </source>
</evidence>
<dbReference type="EMBL" id="CAXAMM010003936">
    <property type="protein sequence ID" value="CAK9001744.1"/>
    <property type="molecule type" value="Genomic_DNA"/>
</dbReference>
<name>A0ABP0IGP2_9DINO</name>
<protein>
    <submittedName>
        <fullName evidence="2">Uncharacterized protein</fullName>
    </submittedName>
</protein>
<keyword evidence="3" id="KW-1185">Reference proteome</keyword>
<dbReference type="Proteomes" id="UP001642464">
    <property type="component" value="Unassembled WGS sequence"/>
</dbReference>
<gene>
    <name evidence="2" type="ORF">SCF082_LOCUS7063</name>
</gene>